<evidence type="ECO:0000256" key="2">
    <source>
        <dbReference type="SAM" id="MobiDB-lite"/>
    </source>
</evidence>
<evidence type="ECO:0000313" key="6">
    <source>
        <dbReference type="Proteomes" id="UP000654918"/>
    </source>
</evidence>
<organism evidence="5 6">
    <name type="scientific">Colletotrichum plurivorum</name>
    <dbReference type="NCBI Taxonomy" id="2175906"/>
    <lineage>
        <taxon>Eukaryota</taxon>
        <taxon>Fungi</taxon>
        <taxon>Dikarya</taxon>
        <taxon>Ascomycota</taxon>
        <taxon>Pezizomycotina</taxon>
        <taxon>Sordariomycetes</taxon>
        <taxon>Hypocreomycetidae</taxon>
        <taxon>Glomerellales</taxon>
        <taxon>Glomerellaceae</taxon>
        <taxon>Colletotrichum</taxon>
        <taxon>Colletotrichum orchidearum species complex</taxon>
    </lineage>
</organism>
<feature type="compositionally biased region" description="Polar residues" evidence="2">
    <location>
        <begin position="92"/>
        <end position="102"/>
    </location>
</feature>
<feature type="compositionally biased region" description="Low complexity" evidence="2">
    <location>
        <begin position="42"/>
        <end position="54"/>
    </location>
</feature>
<feature type="compositionally biased region" description="Pro residues" evidence="2">
    <location>
        <begin position="71"/>
        <end position="85"/>
    </location>
</feature>
<comment type="caution">
    <text evidence="5">The sequence shown here is derived from an EMBL/GenBank/DDBJ whole genome shotgun (WGS) entry which is preliminary data.</text>
</comment>
<feature type="compositionally biased region" description="Polar residues" evidence="2">
    <location>
        <begin position="138"/>
        <end position="150"/>
    </location>
</feature>
<feature type="compositionally biased region" description="Basic and acidic residues" evidence="2">
    <location>
        <begin position="152"/>
        <end position="165"/>
    </location>
</feature>
<dbReference type="InterPro" id="IPR027417">
    <property type="entry name" value="P-loop_NTPase"/>
</dbReference>
<feature type="region of interest" description="Disordered" evidence="2">
    <location>
        <begin position="135"/>
        <end position="179"/>
    </location>
</feature>
<dbReference type="Pfam" id="PF17100">
    <property type="entry name" value="NACHT_N"/>
    <property type="match status" value="1"/>
</dbReference>
<protein>
    <submittedName>
        <fullName evidence="5">Vegetative incompatibility protein het-e-1</fullName>
    </submittedName>
</protein>
<accession>A0A8H6KNM1</accession>
<evidence type="ECO:0000259" key="3">
    <source>
        <dbReference type="Pfam" id="PF17100"/>
    </source>
</evidence>
<sequence>MKFSKLRQLWWDSLRHGRSHGDQHRTQGNPSAPAPTLHEEFSSSVADVSQSSPSIVERTTRLGSGPLRPAGSPPSPMPNPSPSGPAPHNSPLSQTTPSQSEHAPSLWNRAYEALRDENAQLVAQYEELLSKELEDHASNSVRQQDTAQQNEDPDRAENRIEDNPGERQAQLKTITDRGLRRADERQTRYTLFGHEYVVKDQVAQASQLVQTLKALVAEAVKASPEASLAWAGVCVLLPLLTNPSAAEEANRNGLSYVTSRIRYYVELERLLWPENIRDLGLKAGFESHIVDLYQCILEFQIKTVLRFYRRWFATMGRDVIRYDDWEEMLSKIKELEDTVWKDTSTVNTLASRNVLHDFSNAAQQHYNEMQSLLLVAKEHLQVSIQHRDISSEQLAEYRRTNQILEDRPIDLPTVDEARYDSADVQDSPRCEKDTRIRIRQRIALWADDDSAEPLFWLVGPAGTGKSTIARTVADTFAREQRLAAGYFFKRGEQGRNDTSRLFPTLAIQMVDTIPLFKSCLRKSLDGLDRDAVGKQGLEFQFDKLLSRPLGNLPPVDASQLTRVIIIDALDECERPEHLLRVLALLSKLCNITTVRLRVLFTSRSAPKIVDAFEPLLRKKTVRSLELHRQFSEDTKADIQTFLKTRFADIKTKRRVQEDPWPTAKDLDSLVQLATSPEPLFIYAATLYRFVYDEQRPRNPKNQLKLWLKQCEDHQSQLHQMYDPILSQVFLGSEEADSNQQLQFLGALVLVATPLSSVALAVLLGIDMDDVNWWLPELHAVLDIPAEPNGPIRLLHKSFSDFLLDPYDSGVGKYRVNRVETHAMLAAKCIKRMNAGLQRDICNVQKLDMSRDDIDQEVIKTHIPADLEYACL</sequence>
<dbReference type="InterPro" id="IPR031359">
    <property type="entry name" value="NACHT_N"/>
</dbReference>
<name>A0A8H6KNM1_9PEZI</name>
<reference evidence="5" key="1">
    <citation type="journal article" date="2020" name="Phytopathology">
        <title>Genome Sequence Resources of Colletotrichum truncatum, C. plurivorum, C. musicola, and C. sojae: Four Species Pathogenic to Soybean (Glycine max).</title>
        <authorList>
            <person name="Rogerio F."/>
            <person name="Boufleur T.R."/>
            <person name="Ciampi-Guillardi M."/>
            <person name="Sukno S.A."/>
            <person name="Thon M.R."/>
            <person name="Massola Junior N.S."/>
            <person name="Baroncelli R."/>
        </authorList>
    </citation>
    <scope>NUCLEOTIDE SEQUENCE</scope>
    <source>
        <strain evidence="5">LFN00145</strain>
    </source>
</reference>
<evidence type="ECO:0000256" key="1">
    <source>
        <dbReference type="ARBA" id="ARBA00022737"/>
    </source>
</evidence>
<dbReference type="AlphaFoldDB" id="A0A8H6KNM1"/>
<dbReference type="PANTHER" id="PTHR10039">
    <property type="entry name" value="AMELOGENIN"/>
    <property type="match status" value="1"/>
</dbReference>
<dbReference type="EMBL" id="WIGO01000045">
    <property type="protein sequence ID" value="KAF6834847.1"/>
    <property type="molecule type" value="Genomic_DNA"/>
</dbReference>
<feature type="region of interest" description="Disordered" evidence="2">
    <location>
        <begin position="17"/>
        <end position="103"/>
    </location>
</feature>
<dbReference type="InterPro" id="IPR056884">
    <property type="entry name" value="NPHP3-like_N"/>
</dbReference>
<gene>
    <name evidence="5" type="ORF">CPLU01_04742</name>
</gene>
<dbReference type="Gene3D" id="3.40.50.300">
    <property type="entry name" value="P-loop containing nucleotide triphosphate hydrolases"/>
    <property type="match status" value="1"/>
</dbReference>
<feature type="non-terminal residue" evidence="5">
    <location>
        <position position="871"/>
    </location>
</feature>
<evidence type="ECO:0000259" key="4">
    <source>
        <dbReference type="Pfam" id="PF24883"/>
    </source>
</evidence>
<keyword evidence="1" id="KW-0677">Repeat</keyword>
<proteinExistence type="predicted"/>
<evidence type="ECO:0000313" key="5">
    <source>
        <dbReference type="EMBL" id="KAF6834847.1"/>
    </source>
</evidence>
<feature type="domain" description="NWD NACHT-NTPase N-terminal" evidence="3">
    <location>
        <begin position="105"/>
        <end position="342"/>
    </location>
</feature>
<dbReference type="Proteomes" id="UP000654918">
    <property type="component" value="Unassembled WGS sequence"/>
</dbReference>
<dbReference type="Pfam" id="PF24883">
    <property type="entry name" value="NPHP3_N"/>
    <property type="match status" value="1"/>
</dbReference>
<feature type="domain" description="Nephrocystin 3-like N-terminal" evidence="4">
    <location>
        <begin position="441"/>
        <end position="603"/>
    </location>
</feature>
<dbReference type="PANTHER" id="PTHR10039:SF17">
    <property type="entry name" value="FUNGAL STAND N-TERMINAL GOODBYE DOMAIN-CONTAINING PROTEIN-RELATED"/>
    <property type="match status" value="1"/>
</dbReference>
<keyword evidence="6" id="KW-1185">Reference proteome</keyword>
<dbReference type="SUPFAM" id="SSF52540">
    <property type="entry name" value="P-loop containing nucleoside triphosphate hydrolases"/>
    <property type="match status" value="1"/>
</dbReference>